<evidence type="ECO:0000256" key="12">
    <source>
        <dbReference type="ARBA" id="ARBA00023303"/>
    </source>
</evidence>
<dbReference type="EMBL" id="CAMXCT020001550">
    <property type="protein sequence ID" value="CAL1144457.1"/>
    <property type="molecule type" value="Genomic_DNA"/>
</dbReference>
<keyword evidence="2" id="KW-0813">Transport</keyword>
<evidence type="ECO:0000259" key="15">
    <source>
        <dbReference type="Pfam" id="PF00520"/>
    </source>
</evidence>
<evidence type="ECO:0000256" key="5">
    <source>
        <dbReference type="ARBA" id="ARBA00022692"/>
    </source>
</evidence>
<protein>
    <submittedName>
        <fullName evidence="17">Ion transport domain-containing protein</fullName>
    </submittedName>
</protein>
<keyword evidence="12" id="KW-0407">Ion channel</keyword>
<dbReference type="GO" id="GO:0008331">
    <property type="term" value="F:high voltage-gated calcium channel activity"/>
    <property type="evidence" value="ECO:0007669"/>
    <property type="project" value="TreeGrafter"/>
</dbReference>
<keyword evidence="6" id="KW-0106">Calcium</keyword>
<name>A0A9P1CF35_9DINO</name>
<comment type="caution">
    <text evidence="16">The sequence shown here is derived from an EMBL/GenBank/DDBJ whole genome shotgun (WGS) entry which is preliminary data.</text>
</comment>
<keyword evidence="4" id="KW-0107">Calcium channel</keyword>
<dbReference type="SUPFAM" id="SSF81324">
    <property type="entry name" value="Voltage-gated potassium channels"/>
    <property type="match status" value="1"/>
</dbReference>
<dbReference type="Gene3D" id="1.20.120.350">
    <property type="entry name" value="Voltage-gated potassium channels. Chain C"/>
    <property type="match status" value="1"/>
</dbReference>
<accession>A0A9P1CF35</accession>
<keyword evidence="11" id="KW-0325">Glycoprotein</keyword>
<evidence type="ECO:0000256" key="7">
    <source>
        <dbReference type="ARBA" id="ARBA00022882"/>
    </source>
</evidence>
<keyword evidence="5 14" id="KW-0812">Transmembrane</keyword>
<feature type="transmembrane region" description="Helical" evidence="14">
    <location>
        <begin position="141"/>
        <end position="164"/>
    </location>
</feature>
<evidence type="ECO:0000256" key="13">
    <source>
        <dbReference type="SAM" id="MobiDB-lite"/>
    </source>
</evidence>
<proteinExistence type="predicted"/>
<keyword evidence="3" id="KW-0109">Calcium transport</keyword>
<dbReference type="GO" id="GO:0098703">
    <property type="term" value="P:calcium ion import across plasma membrane"/>
    <property type="evidence" value="ECO:0007669"/>
    <property type="project" value="TreeGrafter"/>
</dbReference>
<keyword evidence="10 14" id="KW-0472">Membrane</keyword>
<evidence type="ECO:0000256" key="9">
    <source>
        <dbReference type="ARBA" id="ARBA00023065"/>
    </source>
</evidence>
<evidence type="ECO:0000256" key="11">
    <source>
        <dbReference type="ARBA" id="ARBA00023180"/>
    </source>
</evidence>
<dbReference type="InterPro" id="IPR027359">
    <property type="entry name" value="Volt_channel_dom_sf"/>
</dbReference>
<feature type="transmembrane region" description="Helical" evidence="14">
    <location>
        <begin position="281"/>
        <end position="307"/>
    </location>
</feature>
<feature type="region of interest" description="Disordered" evidence="13">
    <location>
        <begin position="44"/>
        <end position="114"/>
    </location>
</feature>
<evidence type="ECO:0000256" key="10">
    <source>
        <dbReference type="ARBA" id="ARBA00023136"/>
    </source>
</evidence>
<evidence type="ECO:0000313" key="17">
    <source>
        <dbReference type="EMBL" id="CAL4778394.1"/>
    </source>
</evidence>
<evidence type="ECO:0000256" key="3">
    <source>
        <dbReference type="ARBA" id="ARBA00022568"/>
    </source>
</evidence>
<keyword evidence="9" id="KW-0406">Ion transport</keyword>
<feature type="compositionally biased region" description="Polar residues" evidence="13">
    <location>
        <begin position="56"/>
        <end position="99"/>
    </location>
</feature>
<evidence type="ECO:0000256" key="2">
    <source>
        <dbReference type="ARBA" id="ARBA00022448"/>
    </source>
</evidence>
<dbReference type="InterPro" id="IPR050599">
    <property type="entry name" value="VDCC_alpha-1_subunit"/>
</dbReference>
<dbReference type="EMBL" id="CAMXCT030001550">
    <property type="protein sequence ID" value="CAL4778394.1"/>
    <property type="molecule type" value="Genomic_DNA"/>
</dbReference>
<gene>
    <name evidence="16" type="ORF">C1SCF055_LOCUS18016</name>
</gene>
<dbReference type="PANTHER" id="PTHR45628:SF7">
    <property type="entry name" value="VOLTAGE-DEPENDENT CALCIUM CHANNEL TYPE A SUBUNIT ALPHA-1"/>
    <property type="match status" value="1"/>
</dbReference>
<comment type="subcellular location">
    <subcellularLocation>
        <location evidence="1">Membrane</location>
        <topology evidence="1">Multi-pass membrane protein</topology>
    </subcellularLocation>
</comment>
<dbReference type="EMBL" id="CAMXCT010001550">
    <property type="protein sequence ID" value="CAI3991082.1"/>
    <property type="molecule type" value="Genomic_DNA"/>
</dbReference>
<dbReference type="InterPro" id="IPR005821">
    <property type="entry name" value="Ion_trans_dom"/>
</dbReference>
<feature type="transmembrane region" description="Helical" evidence="14">
    <location>
        <begin position="357"/>
        <end position="387"/>
    </location>
</feature>
<organism evidence="16">
    <name type="scientific">Cladocopium goreaui</name>
    <dbReference type="NCBI Taxonomy" id="2562237"/>
    <lineage>
        <taxon>Eukaryota</taxon>
        <taxon>Sar</taxon>
        <taxon>Alveolata</taxon>
        <taxon>Dinophyceae</taxon>
        <taxon>Suessiales</taxon>
        <taxon>Symbiodiniaceae</taxon>
        <taxon>Cladocopium</taxon>
    </lineage>
</organism>
<evidence type="ECO:0000256" key="6">
    <source>
        <dbReference type="ARBA" id="ARBA00022837"/>
    </source>
</evidence>
<evidence type="ECO:0000256" key="14">
    <source>
        <dbReference type="SAM" id="Phobius"/>
    </source>
</evidence>
<feature type="transmembrane region" description="Helical" evidence="14">
    <location>
        <begin position="184"/>
        <end position="202"/>
    </location>
</feature>
<dbReference type="Gene3D" id="1.10.287.70">
    <property type="match status" value="1"/>
</dbReference>
<evidence type="ECO:0000256" key="4">
    <source>
        <dbReference type="ARBA" id="ARBA00022673"/>
    </source>
</evidence>
<reference evidence="17 18" key="2">
    <citation type="submission" date="2024-05" db="EMBL/GenBank/DDBJ databases">
        <authorList>
            <person name="Chen Y."/>
            <person name="Shah S."/>
            <person name="Dougan E. K."/>
            <person name="Thang M."/>
            <person name="Chan C."/>
        </authorList>
    </citation>
    <scope>NUCLEOTIDE SEQUENCE [LARGE SCALE GENOMIC DNA]</scope>
</reference>
<dbReference type="AlphaFoldDB" id="A0A9P1CF35"/>
<feature type="region of interest" description="Disordered" evidence="13">
    <location>
        <begin position="516"/>
        <end position="543"/>
    </location>
</feature>
<keyword evidence="8 14" id="KW-1133">Transmembrane helix</keyword>
<keyword evidence="7" id="KW-0851">Voltage-gated channel</keyword>
<evidence type="ECO:0000313" key="16">
    <source>
        <dbReference type="EMBL" id="CAI3991082.1"/>
    </source>
</evidence>
<dbReference type="GO" id="GO:0005891">
    <property type="term" value="C:voltage-gated calcium channel complex"/>
    <property type="evidence" value="ECO:0007669"/>
    <property type="project" value="TreeGrafter"/>
</dbReference>
<keyword evidence="18" id="KW-1185">Reference proteome</keyword>
<sequence>MPFSSLPSFDMVGPDRSAIFFDAISTMRAEYDLVLAENRVLRESQMRSGSPPDPTASMTSIDVQRSATQDSTPRQNSGNVQKALSASSQDQEQMETNKPTPRARRNSVFPSHQSVRNSIETALQEGPKEGRFTRDSTCRRIALNPHFQTLDMVMIIFYAVWMGIDADLNTELLITDAQAVFQTADQLFCVYFVVEFCIRYFAFEKCWDRLRDPWFVLDSFLVPLTVFDTWAMTVISLTSNVQHDAAAFVRRSEIIRLFRILRLTRLGRVVKLVRFFPELQILIKAIVTAFRAVFFALLLLLASHYTLAIAFHVTLQGQVVGTEMFGSVVASMQTLFVHCTLLDEVYQLVNELWKEKLWFHLVSVYCVMFINAITLMNILVGIVVEVISTVAMAERESVKVQWVSDIICQFMGDADRIQRSELVAILCGQHAMSSLKLIGVDAETLMETVDACFKDSRSAKSGLEPTMSFDEFVEVVLGLRGSNTATVKDVVELRKMIRGMQKDMVRLQEQALKNSRPITDQPEGGGYLVKWQESGTGSESSRNVVEVNSVVPTETGHGSCCTWDGSPYGKDFQEGTSAASL</sequence>
<evidence type="ECO:0000313" key="18">
    <source>
        <dbReference type="Proteomes" id="UP001152797"/>
    </source>
</evidence>
<feature type="domain" description="Ion transport" evidence="15">
    <location>
        <begin position="146"/>
        <end position="389"/>
    </location>
</feature>
<dbReference type="Pfam" id="PF00520">
    <property type="entry name" value="Ion_trans"/>
    <property type="match status" value="1"/>
</dbReference>
<evidence type="ECO:0000256" key="1">
    <source>
        <dbReference type="ARBA" id="ARBA00004141"/>
    </source>
</evidence>
<reference evidence="16" key="1">
    <citation type="submission" date="2022-10" db="EMBL/GenBank/DDBJ databases">
        <authorList>
            <person name="Chen Y."/>
            <person name="Dougan E. K."/>
            <person name="Chan C."/>
            <person name="Rhodes N."/>
            <person name="Thang M."/>
        </authorList>
    </citation>
    <scope>NUCLEOTIDE SEQUENCE</scope>
</reference>
<evidence type="ECO:0000256" key="8">
    <source>
        <dbReference type="ARBA" id="ARBA00022989"/>
    </source>
</evidence>
<dbReference type="PANTHER" id="PTHR45628">
    <property type="entry name" value="VOLTAGE-DEPENDENT CALCIUM CHANNEL TYPE A SUBUNIT ALPHA-1"/>
    <property type="match status" value="1"/>
</dbReference>
<dbReference type="Proteomes" id="UP001152797">
    <property type="component" value="Unassembled WGS sequence"/>
</dbReference>